<dbReference type="EMBL" id="EU916176">
    <property type="protein sequence ID" value="ACH46766.1"/>
    <property type="molecule type" value="Genomic_DNA"/>
</dbReference>
<dbReference type="Proteomes" id="UP000204092">
    <property type="component" value="Segment"/>
</dbReference>
<dbReference type="GeneID" id="6804797"/>
<reference evidence="2 3" key="1">
    <citation type="journal article" date="2009" name="Virology">
        <title>Genomic analysis of the smallest giant virus--Feldmannia sp. virus 158.</title>
        <authorList>
            <person name="Schroeder D.C."/>
            <person name="Park Y."/>
            <person name="Yoon H.M."/>
            <person name="Lee Y.S."/>
            <person name="Kang S.W."/>
            <person name="Meints R.H."/>
            <person name="Ivey R.G."/>
            <person name="Choi T.J."/>
        </authorList>
    </citation>
    <scope>NUCLEOTIDE SEQUENCE [LARGE SCALE GENOMIC DNA]</scope>
    <source>
        <strain evidence="2">FsV-158</strain>
    </source>
</reference>
<keyword evidence="1" id="KW-0175">Coiled coil</keyword>
<organism evidence="2 3">
    <name type="scientific">Feldmannia species virus</name>
    <dbReference type="NCBI Taxonomy" id="39420"/>
    <lineage>
        <taxon>Viruses</taxon>
        <taxon>Varidnaviria</taxon>
        <taxon>Bamfordvirae</taxon>
        <taxon>Nucleocytoviricota</taxon>
        <taxon>Megaviricetes</taxon>
        <taxon>Algavirales</taxon>
        <taxon>Phycodnaviridae</taxon>
        <taxon>Phaeovirus</taxon>
        <taxon>Phaeovirus feldmanniae</taxon>
    </lineage>
</organism>
<proteinExistence type="predicted"/>
<evidence type="ECO:0000313" key="2">
    <source>
        <dbReference type="EMBL" id="ACH46766.1"/>
    </source>
</evidence>
<evidence type="ECO:0000256" key="1">
    <source>
        <dbReference type="SAM" id="Coils"/>
    </source>
</evidence>
<dbReference type="RefSeq" id="YP_002154636.1">
    <property type="nucleotide sequence ID" value="NC_011183.1"/>
</dbReference>
<evidence type="ECO:0000313" key="3">
    <source>
        <dbReference type="Proteomes" id="UP000204092"/>
    </source>
</evidence>
<protein>
    <submittedName>
        <fullName evidence="2">Uncharacterized protein</fullName>
    </submittedName>
</protein>
<name>B5LWA3_9PHYC</name>
<accession>B5LWA3</accession>
<sequence length="50" mass="5881">MDEMKAMRALIKELMDKVDNLQATVARLDQGTSMLRRQVRVRYNGAYDMF</sequence>
<keyword evidence="3" id="KW-1185">Reference proteome</keyword>
<dbReference type="KEGG" id="vg:6804797"/>
<feature type="coiled-coil region" evidence="1">
    <location>
        <begin position="4"/>
        <end position="31"/>
    </location>
</feature>